<evidence type="ECO:0000313" key="2">
    <source>
        <dbReference type="Proteomes" id="UP000238479"/>
    </source>
</evidence>
<proteinExistence type="predicted"/>
<protein>
    <submittedName>
        <fullName evidence="1">Uncharacterized protein</fullName>
    </submittedName>
</protein>
<dbReference type="EMBL" id="PDCK01000042">
    <property type="protein sequence ID" value="PRQ38357.1"/>
    <property type="molecule type" value="Genomic_DNA"/>
</dbReference>
<gene>
    <name evidence="1" type="ORF">RchiOBHm_Chr4g0412971</name>
</gene>
<sequence>MEKVYFTFRMSFEYLVPEEYVRTMRESMLNKCPVSSYEQVCEVIEKELGDKPDNIFF</sequence>
<evidence type="ECO:0000313" key="1">
    <source>
        <dbReference type="EMBL" id="PRQ38357.1"/>
    </source>
</evidence>
<organism evidence="1 2">
    <name type="scientific">Rosa chinensis</name>
    <name type="common">China rose</name>
    <dbReference type="NCBI Taxonomy" id="74649"/>
    <lineage>
        <taxon>Eukaryota</taxon>
        <taxon>Viridiplantae</taxon>
        <taxon>Streptophyta</taxon>
        <taxon>Embryophyta</taxon>
        <taxon>Tracheophyta</taxon>
        <taxon>Spermatophyta</taxon>
        <taxon>Magnoliopsida</taxon>
        <taxon>eudicotyledons</taxon>
        <taxon>Gunneridae</taxon>
        <taxon>Pentapetalae</taxon>
        <taxon>rosids</taxon>
        <taxon>fabids</taxon>
        <taxon>Rosales</taxon>
        <taxon>Rosaceae</taxon>
        <taxon>Rosoideae</taxon>
        <taxon>Rosoideae incertae sedis</taxon>
        <taxon>Rosa</taxon>
    </lineage>
</organism>
<dbReference type="Gramene" id="PRQ38357">
    <property type="protein sequence ID" value="PRQ38357"/>
    <property type="gene ID" value="RchiOBHm_Chr4g0412971"/>
</dbReference>
<comment type="caution">
    <text evidence="1">The sequence shown here is derived from an EMBL/GenBank/DDBJ whole genome shotgun (WGS) entry which is preliminary data.</text>
</comment>
<reference evidence="1 2" key="1">
    <citation type="journal article" date="2018" name="Nat. Genet.">
        <title>The Rosa genome provides new insights in the design of modern roses.</title>
        <authorList>
            <person name="Bendahmane M."/>
        </authorList>
    </citation>
    <scope>NUCLEOTIDE SEQUENCE [LARGE SCALE GENOMIC DNA]</scope>
    <source>
        <strain evidence="2">cv. Old Blush</strain>
    </source>
</reference>
<accession>A0A2P6QVZ6</accession>
<dbReference type="Proteomes" id="UP000238479">
    <property type="component" value="Chromosome 4"/>
</dbReference>
<keyword evidence="2" id="KW-1185">Reference proteome</keyword>
<dbReference type="STRING" id="74649.A0A2P6QVZ6"/>
<dbReference type="AlphaFoldDB" id="A0A2P6QVZ6"/>
<name>A0A2P6QVZ6_ROSCH</name>